<evidence type="ECO:0000313" key="2">
    <source>
        <dbReference type="Proteomes" id="UP000319516"/>
    </source>
</evidence>
<evidence type="ECO:0000313" key="1">
    <source>
        <dbReference type="EMBL" id="TQL50509.1"/>
    </source>
</evidence>
<sequence length="160" mass="17013">MTFENLPEDWPTRSLSHAGLARDVLDLVVSNRDRDGGGISILFCGATGRLMQPVFITDATPEQDLSAGMPVVRVATSALGPDPEGPVEPQPLRSGSVLFALVRRRGGVTDTDRAWHQRVIEECRDAGLRLLGVHLVTLDGVETLPALPSSAGALRPGNVA</sequence>
<reference evidence="1 2" key="1">
    <citation type="submission" date="2019-06" db="EMBL/GenBank/DDBJ databases">
        <title>Sequencing the genomes of 1000 actinobacteria strains.</title>
        <authorList>
            <person name="Klenk H.-P."/>
        </authorList>
    </citation>
    <scope>NUCLEOTIDE SEQUENCE [LARGE SCALE GENOMIC DNA]</scope>
    <source>
        <strain evidence="1 2">DSM 12335</strain>
    </source>
</reference>
<protein>
    <submittedName>
        <fullName evidence="1">Uncharacterized protein</fullName>
    </submittedName>
</protein>
<organism evidence="1 2">
    <name type="scientific">Ornithinicoccus hortensis</name>
    <dbReference type="NCBI Taxonomy" id="82346"/>
    <lineage>
        <taxon>Bacteria</taxon>
        <taxon>Bacillati</taxon>
        <taxon>Actinomycetota</taxon>
        <taxon>Actinomycetes</taxon>
        <taxon>Micrococcales</taxon>
        <taxon>Intrasporangiaceae</taxon>
        <taxon>Ornithinicoccus</taxon>
    </lineage>
</organism>
<gene>
    <name evidence="1" type="ORF">FB467_1620</name>
</gene>
<dbReference type="RefSeq" id="WP_141784635.1">
    <property type="nucleotide sequence ID" value="NZ_BAAAIK010000002.1"/>
</dbReference>
<dbReference type="EMBL" id="VFOP01000001">
    <property type="protein sequence ID" value="TQL50509.1"/>
    <property type="molecule type" value="Genomic_DNA"/>
</dbReference>
<keyword evidence="2" id="KW-1185">Reference proteome</keyword>
<comment type="caution">
    <text evidence="1">The sequence shown here is derived from an EMBL/GenBank/DDBJ whole genome shotgun (WGS) entry which is preliminary data.</text>
</comment>
<dbReference type="AlphaFoldDB" id="A0A542YR04"/>
<name>A0A542YR04_9MICO</name>
<accession>A0A542YR04</accession>
<dbReference type="OrthoDB" id="3822678at2"/>
<proteinExistence type="predicted"/>
<dbReference type="Proteomes" id="UP000319516">
    <property type="component" value="Unassembled WGS sequence"/>
</dbReference>